<name>V5SER7_9HYPH</name>
<dbReference type="EMBL" id="CP006912">
    <property type="protein sequence ID" value="AHB48992.1"/>
    <property type="molecule type" value="Genomic_DNA"/>
</dbReference>
<feature type="transmembrane region" description="Helical" evidence="1">
    <location>
        <begin position="64"/>
        <end position="82"/>
    </location>
</feature>
<accession>V5SER7</accession>
<proteinExistence type="predicted"/>
<dbReference type="PATRIC" id="fig|1029756.8.peg.2533"/>
<evidence type="ECO:0000256" key="1">
    <source>
        <dbReference type="SAM" id="Phobius"/>
    </source>
</evidence>
<keyword evidence="1" id="KW-0812">Transmembrane</keyword>
<dbReference type="RefSeq" id="WP_023787779.1">
    <property type="nucleotide sequence ID" value="NC_022997.1"/>
</dbReference>
<dbReference type="STRING" id="1029756.W911_12195"/>
<organism evidence="2 3">
    <name type="scientific">Hyphomicrobium nitrativorans NL23</name>
    <dbReference type="NCBI Taxonomy" id="1029756"/>
    <lineage>
        <taxon>Bacteria</taxon>
        <taxon>Pseudomonadati</taxon>
        <taxon>Pseudomonadota</taxon>
        <taxon>Alphaproteobacteria</taxon>
        <taxon>Hyphomicrobiales</taxon>
        <taxon>Hyphomicrobiaceae</taxon>
        <taxon>Hyphomicrobium</taxon>
    </lineage>
</organism>
<dbReference type="AlphaFoldDB" id="V5SER7"/>
<feature type="transmembrane region" description="Helical" evidence="1">
    <location>
        <begin position="88"/>
        <end position="109"/>
    </location>
</feature>
<gene>
    <name evidence="2" type="ORF">W911_12195</name>
</gene>
<dbReference type="Proteomes" id="UP000018542">
    <property type="component" value="Chromosome"/>
</dbReference>
<feature type="transmembrane region" description="Helical" evidence="1">
    <location>
        <begin position="31"/>
        <end position="52"/>
    </location>
</feature>
<protein>
    <submittedName>
        <fullName evidence="2">ABC transporter permease</fullName>
    </submittedName>
</protein>
<keyword evidence="1" id="KW-0472">Membrane</keyword>
<keyword evidence="3" id="KW-1185">Reference proteome</keyword>
<sequence length="141" mass="14609">MSARFAVLVRWFISFLHPGSAVQQLLWLETLLKLAGGVLLLLAPMSTIRAFGLPASASGFWPRIAGALLIGIAGATYIEGAWAGSRGLGLAGLVVINLTGAFVVAVAALMGRAAPTRRGAFALWVLVALLVSLSLVEIAQA</sequence>
<evidence type="ECO:0000313" key="3">
    <source>
        <dbReference type="Proteomes" id="UP000018542"/>
    </source>
</evidence>
<dbReference type="OrthoDB" id="7933405at2"/>
<dbReference type="HOGENOM" id="CLU_2069637_0_0_5"/>
<dbReference type="KEGG" id="hni:W911_12195"/>
<reference evidence="2 3" key="1">
    <citation type="journal article" date="2014" name="Genome Announc.">
        <title>Complete Genome Sequence of Hyphomicrobium nitrativorans Strain NL23, a Denitrifying Bacterium Isolated from Biofilm of a Methanol-Fed Denitrification System Treating Seawater at the Montreal Biodome.</title>
        <authorList>
            <person name="Martineau C."/>
            <person name="Villeneuve C."/>
            <person name="Mauffrey F."/>
            <person name="Villemur R."/>
        </authorList>
    </citation>
    <scope>NUCLEOTIDE SEQUENCE [LARGE SCALE GENOMIC DNA]</scope>
    <source>
        <strain evidence="2">NL23</strain>
    </source>
</reference>
<evidence type="ECO:0000313" key="2">
    <source>
        <dbReference type="EMBL" id="AHB48992.1"/>
    </source>
</evidence>
<keyword evidence="1" id="KW-1133">Transmembrane helix</keyword>
<feature type="transmembrane region" description="Helical" evidence="1">
    <location>
        <begin position="121"/>
        <end position="139"/>
    </location>
</feature>